<protein>
    <submittedName>
        <fullName evidence="1">Uncharacterized protein</fullName>
    </submittedName>
</protein>
<name>A0A2Z6S2U3_9GLOM</name>
<gene>
    <name evidence="1" type="ORF">RclHR1_00320023</name>
</gene>
<dbReference type="AlphaFoldDB" id="A0A2Z6S2U3"/>
<dbReference type="EMBL" id="BEXD01002446">
    <property type="protein sequence ID" value="GBB98328.1"/>
    <property type="molecule type" value="Genomic_DNA"/>
</dbReference>
<organism evidence="1 2">
    <name type="scientific">Rhizophagus clarus</name>
    <dbReference type="NCBI Taxonomy" id="94130"/>
    <lineage>
        <taxon>Eukaryota</taxon>
        <taxon>Fungi</taxon>
        <taxon>Fungi incertae sedis</taxon>
        <taxon>Mucoromycota</taxon>
        <taxon>Glomeromycotina</taxon>
        <taxon>Glomeromycetes</taxon>
        <taxon>Glomerales</taxon>
        <taxon>Glomeraceae</taxon>
        <taxon>Rhizophagus</taxon>
    </lineage>
</organism>
<proteinExistence type="predicted"/>
<dbReference type="Proteomes" id="UP000247702">
    <property type="component" value="Unassembled WGS sequence"/>
</dbReference>
<accession>A0A2Z6S2U3</accession>
<comment type="caution">
    <text evidence="1">The sequence shown here is derived from an EMBL/GenBank/DDBJ whole genome shotgun (WGS) entry which is preliminary data.</text>
</comment>
<evidence type="ECO:0000313" key="1">
    <source>
        <dbReference type="EMBL" id="GBB98328.1"/>
    </source>
</evidence>
<evidence type="ECO:0000313" key="2">
    <source>
        <dbReference type="Proteomes" id="UP000247702"/>
    </source>
</evidence>
<reference evidence="1 2" key="1">
    <citation type="submission" date="2017-11" db="EMBL/GenBank/DDBJ databases">
        <title>The genome of Rhizophagus clarus HR1 reveals common genetic basis of auxotrophy among arbuscular mycorrhizal fungi.</title>
        <authorList>
            <person name="Kobayashi Y."/>
        </authorList>
    </citation>
    <scope>NUCLEOTIDE SEQUENCE [LARGE SCALE GENOMIC DNA]</scope>
    <source>
        <strain evidence="1 2">HR1</strain>
    </source>
</reference>
<sequence length="69" mass="8010">MILLSKHTFRSSKTLHSQYVYLPSVSVISYSFEISGILALIKTCREPLLYLTYLSWTCTYQVFQNLSII</sequence>
<keyword evidence="2" id="KW-1185">Reference proteome</keyword>